<sequence>MGLGYRKSISAGPFRFNLSGSGIGVSVGMPGFRVGTGPRGNYVSISKGAFTYRATLPSSGIRLPASSQPTSRTPEADPIFTSPATATVGPMMSVVSATAEQLTSSSLDSLVDEINQKAAMMPLWPWCAALALASAAFAILASDGGLFVAFASGALATAVCVASLWAYYWDVARRSTVLFYDLDATSEQAFSSVISGLTQLAASVGKWRIDATGRVLDSKYHAGASSVVQRKSLQLGIGPFSKVKCNLDVPYIVGGTNTLYFCPDRLFIVTGHKVAAVRYDDLNLRNGSTQFIEEESVPGDAVVVGRTWRYVNKSGGPDRRFKDNRELPVVRYDELSLTSASGLNELFQFSKSGVAAAFCQSARSLLTLRHAGTP</sequence>
<evidence type="ECO:0000259" key="2">
    <source>
        <dbReference type="Pfam" id="PF14020"/>
    </source>
</evidence>
<dbReference type="RefSeq" id="WP_126367916.1">
    <property type="nucleotide sequence ID" value="NZ_CP034547.1"/>
</dbReference>
<dbReference type="EMBL" id="CP034547">
    <property type="protein sequence ID" value="AZQ54812.1"/>
    <property type="molecule type" value="Genomic_DNA"/>
</dbReference>
<proteinExistence type="predicted"/>
<keyword evidence="1" id="KW-0812">Transmembrane</keyword>
<gene>
    <name evidence="3" type="ORF">D5R55_28410</name>
</gene>
<dbReference type="AlphaFoldDB" id="A0A3Q9FCY3"/>
<feature type="transmembrane region" description="Helical" evidence="1">
    <location>
        <begin position="123"/>
        <end position="141"/>
    </location>
</feature>
<keyword evidence="1" id="KW-0472">Membrane</keyword>
<name>A0A3Q9FCY3_9BURK</name>
<accession>A0A3Q9FCY3</accession>
<reference evidence="3 4" key="1">
    <citation type="submission" date="2018-12" db="EMBL/GenBank/DDBJ databases">
        <title>Cadmium resistance mechanism in endophytic bacteria Burkholderia cenocepacia YG-3.</title>
        <authorList>
            <person name="Zhang X."/>
            <person name="Wang X."/>
            <person name="Zhu Y."/>
        </authorList>
    </citation>
    <scope>NUCLEOTIDE SEQUENCE [LARGE SCALE GENOMIC DNA]</scope>
    <source>
        <strain evidence="3 4">YG-3</strain>
    </source>
</reference>
<evidence type="ECO:0000256" key="1">
    <source>
        <dbReference type="SAM" id="Phobius"/>
    </source>
</evidence>
<organism evidence="3 4">
    <name type="scientific">Burkholderia cenocepacia</name>
    <dbReference type="NCBI Taxonomy" id="95486"/>
    <lineage>
        <taxon>Bacteria</taxon>
        <taxon>Pseudomonadati</taxon>
        <taxon>Pseudomonadota</taxon>
        <taxon>Betaproteobacteria</taxon>
        <taxon>Burkholderiales</taxon>
        <taxon>Burkholderiaceae</taxon>
        <taxon>Burkholderia</taxon>
        <taxon>Burkholderia cepacia complex</taxon>
    </lineage>
</organism>
<feature type="transmembrane region" description="Helical" evidence="1">
    <location>
        <begin position="147"/>
        <end position="168"/>
    </location>
</feature>
<dbReference type="Proteomes" id="UP000277191">
    <property type="component" value="Chromosome 3"/>
</dbReference>
<keyword evidence="1" id="KW-1133">Transmembrane helix</keyword>
<evidence type="ECO:0000313" key="3">
    <source>
        <dbReference type="EMBL" id="AZQ54812.1"/>
    </source>
</evidence>
<dbReference type="InterPro" id="IPR025330">
    <property type="entry name" value="DUF4236"/>
</dbReference>
<dbReference type="Pfam" id="PF14020">
    <property type="entry name" value="DUF4236"/>
    <property type="match status" value="1"/>
</dbReference>
<evidence type="ECO:0000313" key="4">
    <source>
        <dbReference type="Proteomes" id="UP000277191"/>
    </source>
</evidence>
<protein>
    <submittedName>
        <fullName evidence="3">DUF4236 domain-containing protein</fullName>
    </submittedName>
</protein>
<feature type="domain" description="DUF4236" evidence="2">
    <location>
        <begin position="3"/>
        <end position="53"/>
    </location>
</feature>